<proteinExistence type="predicted"/>
<accession>A0A6J2UH18</accession>
<dbReference type="Proteomes" id="UP000504634">
    <property type="component" value="Unplaced"/>
</dbReference>
<dbReference type="PANTHER" id="PTHR24274">
    <property type="entry name" value="CILIA- AND FLAGELLA-ASSOCIATED PROTEIN 161"/>
    <property type="match status" value="1"/>
</dbReference>
<name>A0A6J2UH18_DROLE</name>
<dbReference type="PANTHER" id="PTHR24274:SF1">
    <property type="entry name" value="CILIA- AND FLAGELLA-ASSOCIATED PROTEIN 161"/>
    <property type="match status" value="1"/>
</dbReference>
<dbReference type="RefSeq" id="XP_030387684.1">
    <property type="nucleotide sequence ID" value="XM_030531824.1"/>
</dbReference>
<organism evidence="1 2">
    <name type="scientific">Drosophila lebanonensis</name>
    <name type="common">Fruit fly</name>
    <name type="synonym">Scaptodrosophila lebanonensis</name>
    <dbReference type="NCBI Taxonomy" id="7225"/>
    <lineage>
        <taxon>Eukaryota</taxon>
        <taxon>Metazoa</taxon>
        <taxon>Ecdysozoa</taxon>
        <taxon>Arthropoda</taxon>
        <taxon>Hexapoda</taxon>
        <taxon>Insecta</taxon>
        <taxon>Pterygota</taxon>
        <taxon>Neoptera</taxon>
        <taxon>Endopterygota</taxon>
        <taxon>Diptera</taxon>
        <taxon>Brachycera</taxon>
        <taxon>Muscomorpha</taxon>
        <taxon>Ephydroidea</taxon>
        <taxon>Drosophilidae</taxon>
        <taxon>Scaptodrosophila</taxon>
    </lineage>
</organism>
<evidence type="ECO:0000313" key="1">
    <source>
        <dbReference type="Proteomes" id="UP000504634"/>
    </source>
</evidence>
<dbReference type="GO" id="GO:0060271">
    <property type="term" value="P:cilium assembly"/>
    <property type="evidence" value="ECO:0007669"/>
    <property type="project" value="TreeGrafter"/>
</dbReference>
<reference evidence="2" key="1">
    <citation type="submission" date="2025-08" db="UniProtKB">
        <authorList>
            <consortium name="RefSeq"/>
        </authorList>
    </citation>
    <scope>IDENTIFICATION</scope>
    <source>
        <strain evidence="2">11010-0011.00</strain>
        <tissue evidence="2">Whole body</tissue>
    </source>
</reference>
<dbReference type="OrthoDB" id="2126411at2759"/>
<dbReference type="Pfam" id="PF24569">
    <property type="entry name" value="CFAP161"/>
    <property type="match status" value="1"/>
</dbReference>
<sequence>MPCSSAVMNLNGNHYSAPVRLGNWVEDLYLKEDELRYFKRQRDKRELLAVKTRELYDNFYKDVELDAPKMHISYDSVVQVMPASLNICDMDASEINPALSVVVNERGVHTSQTVNEDCELTVAPSDKSLVRNSFRILRSNKIDQTSKVIRYGEHFRLQCMEPTDDPIYVYSAPKMCNLSHPINSSAVSLKNGEINLPLGLVHRSKCGIGRDVPFAFTDWFCLHVDPQSRCESTFQPVPSNTPLILVHASTNKNMAVENIVVRTLFGPELLVSVQNYRNSYIRESWKNLWVISNGQRKTA</sequence>
<protein>
    <submittedName>
        <fullName evidence="2">Cilia- and flagella-associated protein 161-like</fullName>
    </submittedName>
</protein>
<keyword evidence="1" id="KW-1185">Reference proteome</keyword>
<dbReference type="GeneID" id="115634232"/>
<dbReference type="GO" id="GO:0031514">
    <property type="term" value="C:motile cilium"/>
    <property type="evidence" value="ECO:0007669"/>
    <property type="project" value="TreeGrafter"/>
</dbReference>
<gene>
    <name evidence="2" type="primary">LOC115634232</name>
</gene>
<dbReference type="AlphaFoldDB" id="A0A6J2UH18"/>
<dbReference type="InterPro" id="IPR055325">
    <property type="entry name" value="CF161"/>
</dbReference>
<evidence type="ECO:0000313" key="2">
    <source>
        <dbReference type="RefSeq" id="XP_030387684.1"/>
    </source>
</evidence>